<protein>
    <submittedName>
        <fullName evidence="1">Uncharacterized protein</fullName>
    </submittedName>
</protein>
<sequence>MSPKQRIEELENMVRTMQVSLAQVQVDVHMLKLINKVLTEANK</sequence>
<proteinExistence type="predicted"/>
<name>A0A6J5KKH4_9CAUD</name>
<accession>A0A6J5KKH4</accession>
<dbReference type="EMBL" id="LR796157">
    <property type="protein sequence ID" value="CAB4121793.1"/>
    <property type="molecule type" value="Genomic_DNA"/>
</dbReference>
<gene>
    <name evidence="1" type="ORF">UFOVP27_5</name>
</gene>
<organism evidence="1">
    <name type="scientific">uncultured Caudovirales phage</name>
    <dbReference type="NCBI Taxonomy" id="2100421"/>
    <lineage>
        <taxon>Viruses</taxon>
        <taxon>Duplodnaviria</taxon>
        <taxon>Heunggongvirae</taxon>
        <taxon>Uroviricota</taxon>
        <taxon>Caudoviricetes</taxon>
        <taxon>Peduoviridae</taxon>
        <taxon>Maltschvirus</taxon>
        <taxon>Maltschvirus maltsch</taxon>
    </lineage>
</organism>
<evidence type="ECO:0000313" key="1">
    <source>
        <dbReference type="EMBL" id="CAB4121793.1"/>
    </source>
</evidence>
<reference evidence="1" key="1">
    <citation type="submission" date="2020-04" db="EMBL/GenBank/DDBJ databases">
        <authorList>
            <person name="Chiriac C."/>
            <person name="Salcher M."/>
            <person name="Ghai R."/>
            <person name="Kavagutti S V."/>
        </authorList>
    </citation>
    <scope>NUCLEOTIDE SEQUENCE</scope>
</reference>